<accession>A0A7W4K768</accession>
<dbReference type="InterPro" id="IPR018754">
    <property type="entry name" value="RovC-like_DNA-bd"/>
</dbReference>
<evidence type="ECO:0000259" key="2">
    <source>
        <dbReference type="Pfam" id="PF10074"/>
    </source>
</evidence>
<keyword evidence="4" id="KW-1185">Reference proteome</keyword>
<dbReference type="Pfam" id="PF10074">
    <property type="entry name" value="RovC_DNA-bd"/>
    <property type="match status" value="1"/>
</dbReference>
<evidence type="ECO:0000256" key="1">
    <source>
        <dbReference type="SAM" id="MobiDB-lite"/>
    </source>
</evidence>
<name>A0A7W4K768_9PROT</name>
<proteinExistence type="predicted"/>
<organism evidence="3 4">
    <name type="scientific">Gluconacetobacter tumulisoli</name>
    <dbReference type="NCBI Taxonomy" id="1286189"/>
    <lineage>
        <taxon>Bacteria</taxon>
        <taxon>Pseudomonadati</taxon>
        <taxon>Pseudomonadota</taxon>
        <taxon>Alphaproteobacteria</taxon>
        <taxon>Acetobacterales</taxon>
        <taxon>Acetobacteraceae</taxon>
        <taxon>Gluconacetobacter</taxon>
    </lineage>
</organism>
<feature type="region of interest" description="Disordered" evidence="1">
    <location>
        <begin position="32"/>
        <end position="52"/>
    </location>
</feature>
<sequence>MRACGRSTPLPLPCSVSAVTVTSSVSGPPFSAPRAGLRCPHQTPRRSPGAGGCDFESVRSALNPRTALWTAAALPGVIALTDLPAGLADPDHPPLSSVFIGLPPGEAGELLIQRPGAVLRLHLAPPGIETASVVLPLDALFEVRVQAALRLWRALMGRRPGPDPSILSRGRISRLILALRTLDGLAAGVSQREIASVLFGQDISARHWLSHDLHFRTKRLVSFARGLAEGGYRRLLLHPFRGR</sequence>
<gene>
    <name evidence="3" type="ORF">HLH28_08460</name>
</gene>
<protein>
    <submittedName>
        <fullName evidence="3">DUF2285 domain-containing protein</fullName>
    </submittedName>
</protein>
<dbReference type="AlphaFoldDB" id="A0A7W4K768"/>
<evidence type="ECO:0000313" key="3">
    <source>
        <dbReference type="EMBL" id="MBB2201606.1"/>
    </source>
</evidence>
<dbReference type="EMBL" id="JABEQM010000005">
    <property type="protein sequence ID" value="MBB2201606.1"/>
    <property type="molecule type" value="Genomic_DNA"/>
</dbReference>
<reference evidence="3 4" key="1">
    <citation type="submission" date="2020-04" db="EMBL/GenBank/DDBJ databases">
        <title>Description of novel Gluconacetobacter.</title>
        <authorList>
            <person name="Sombolestani A."/>
        </authorList>
    </citation>
    <scope>NUCLEOTIDE SEQUENCE [LARGE SCALE GENOMIC DNA]</scope>
    <source>
        <strain evidence="3 4">LMG 27802</strain>
    </source>
</reference>
<feature type="domain" description="T6SS Transcription factor RovC-like DNA binding" evidence="2">
    <location>
        <begin position="134"/>
        <end position="236"/>
    </location>
</feature>
<comment type="caution">
    <text evidence="3">The sequence shown here is derived from an EMBL/GenBank/DDBJ whole genome shotgun (WGS) entry which is preliminary data.</text>
</comment>
<dbReference type="Proteomes" id="UP000578030">
    <property type="component" value="Unassembled WGS sequence"/>
</dbReference>
<evidence type="ECO:0000313" key="4">
    <source>
        <dbReference type="Proteomes" id="UP000578030"/>
    </source>
</evidence>